<dbReference type="PANTHER" id="PTHR30349">
    <property type="entry name" value="PHAGE INTEGRASE-RELATED"/>
    <property type="match status" value="1"/>
</dbReference>
<sequence>MYQQKMKLRLGNAYQDNGYIISKENGEPINPNYIFNHFKKLLQKANVPPIRFHDLRHTHATIMLKLGEHPKIVSERLGHSSIQMTLNTYSHVTLDMQKEASDRFEQAIKHYKQSL</sequence>
<dbReference type="InterPro" id="IPR050090">
    <property type="entry name" value="Tyrosine_recombinase_XerCD"/>
</dbReference>
<dbReference type="InterPro" id="IPR011010">
    <property type="entry name" value="DNA_brk_join_enz"/>
</dbReference>
<dbReference type="Gene3D" id="1.10.443.10">
    <property type="entry name" value="Intergrase catalytic core"/>
    <property type="match status" value="1"/>
</dbReference>
<accession>A0A1G8DWK1</accession>
<dbReference type="GO" id="GO:0003677">
    <property type="term" value="F:DNA binding"/>
    <property type="evidence" value="ECO:0007669"/>
    <property type="project" value="InterPro"/>
</dbReference>
<keyword evidence="1" id="KW-0233">DNA recombination</keyword>
<dbReference type="InterPro" id="IPR002104">
    <property type="entry name" value="Integrase_catalytic"/>
</dbReference>
<dbReference type="PROSITE" id="PS51898">
    <property type="entry name" value="TYR_RECOMBINASE"/>
    <property type="match status" value="1"/>
</dbReference>
<feature type="domain" description="Tyr recombinase" evidence="2">
    <location>
        <begin position="1"/>
        <end position="102"/>
    </location>
</feature>
<proteinExistence type="predicted"/>
<gene>
    <name evidence="3" type="ORF">SAMN04489735_103720</name>
</gene>
<name>A0A1G8DWK1_ANETH</name>
<dbReference type="CDD" id="cd01189">
    <property type="entry name" value="INT_ICEBs1_C_like"/>
    <property type="match status" value="1"/>
</dbReference>
<dbReference type="Proteomes" id="UP000198956">
    <property type="component" value="Unassembled WGS sequence"/>
</dbReference>
<dbReference type="GO" id="GO:0015074">
    <property type="term" value="P:DNA integration"/>
    <property type="evidence" value="ECO:0007669"/>
    <property type="project" value="InterPro"/>
</dbReference>
<protein>
    <submittedName>
        <fullName evidence="3">Phage integrase family protein</fullName>
    </submittedName>
</protein>
<organism evidence="3 4">
    <name type="scientific">Aneurinibacillus thermoaerophilus</name>
    <dbReference type="NCBI Taxonomy" id="143495"/>
    <lineage>
        <taxon>Bacteria</taxon>
        <taxon>Bacillati</taxon>
        <taxon>Bacillota</taxon>
        <taxon>Bacilli</taxon>
        <taxon>Bacillales</taxon>
        <taxon>Paenibacillaceae</taxon>
        <taxon>Aneurinibacillus group</taxon>
        <taxon>Aneurinibacillus</taxon>
    </lineage>
</organism>
<dbReference type="InterPro" id="IPR013762">
    <property type="entry name" value="Integrase-like_cat_sf"/>
</dbReference>
<reference evidence="3 4" key="1">
    <citation type="submission" date="2016-10" db="EMBL/GenBank/DDBJ databases">
        <authorList>
            <person name="de Groot N.N."/>
        </authorList>
    </citation>
    <scope>NUCLEOTIDE SEQUENCE [LARGE SCALE GENOMIC DNA]</scope>
    <source>
        <strain evidence="3 4">L 420-91</strain>
    </source>
</reference>
<evidence type="ECO:0000259" key="2">
    <source>
        <dbReference type="PROSITE" id="PS51898"/>
    </source>
</evidence>
<evidence type="ECO:0000313" key="4">
    <source>
        <dbReference type="Proteomes" id="UP000198956"/>
    </source>
</evidence>
<dbReference type="PANTHER" id="PTHR30349:SF64">
    <property type="entry name" value="PROPHAGE INTEGRASE INTD-RELATED"/>
    <property type="match status" value="1"/>
</dbReference>
<dbReference type="Pfam" id="PF00589">
    <property type="entry name" value="Phage_integrase"/>
    <property type="match status" value="1"/>
</dbReference>
<evidence type="ECO:0000313" key="3">
    <source>
        <dbReference type="EMBL" id="SDH62067.1"/>
    </source>
</evidence>
<dbReference type="EMBL" id="FNDE01000037">
    <property type="protein sequence ID" value="SDH62067.1"/>
    <property type="molecule type" value="Genomic_DNA"/>
</dbReference>
<dbReference type="GO" id="GO:0006310">
    <property type="term" value="P:DNA recombination"/>
    <property type="evidence" value="ECO:0007669"/>
    <property type="project" value="UniProtKB-KW"/>
</dbReference>
<dbReference type="SUPFAM" id="SSF56349">
    <property type="entry name" value="DNA breaking-rejoining enzymes"/>
    <property type="match status" value="1"/>
</dbReference>
<evidence type="ECO:0000256" key="1">
    <source>
        <dbReference type="ARBA" id="ARBA00023172"/>
    </source>
</evidence>
<dbReference type="AlphaFoldDB" id="A0A1G8DWK1"/>